<comment type="caution">
    <text evidence="1">The sequence shown here is derived from an EMBL/GenBank/DDBJ whole genome shotgun (WGS) entry which is preliminary data.</text>
</comment>
<proteinExistence type="predicted"/>
<evidence type="ECO:0000313" key="2">
    <source>
        <dbReference type="Proteomes" id="UP000031327"/>
    </source>
</evidence>
<dbReference type="OrthoDB" id="6314052at2"/>
<name>A0A0C1QA57_9GAMM</name>
<dbReference type="Proteomes" id="UP000031327">
    <property type="component" value="Unassembled WGS sequence"/>
</dbReference>
<dbReference type="AlphaFoldDB" id="A0A0C1QA57"/>
<organism evidence="1 2">
    <name type="scientific">Pseudoalteromonas luteoviolacea</name>
    <dbReference type="NCBI Taxonomy" id="43657"/>
    <lineage>
        <taxon>Bacteria</taxon>
        <taxon>Pseudomonadati</taxon>
        <taxon>Pseudomonadota</taxon>
        <taxon>Gammaproteobacteria</taxon>
        <taxon>Alteromonadales</taxon>
        <taxon>Pseudoalteromonadaceae</taxon>
        <taxon>Pseudoalteromonas</taxon>
    </lineage>
</organism>
<sequence>MLKPLSHVLIITAVLVAFIGQSLAYNFAMSFEQGSTLVVDLHLTASDAQHTLESATQNQDDCCEVDCCEDECICPSNACMTFAYVKPDNHSVSFSKYHHMLFNISREHPIKVQDSLFRPPIFAS</sequence>
<evidence type="ECO:0000313" key="1">
    <source>
        <dbReference type="EMBL" id="KID57536.1"/>
    </source>
</evidence>
<gene>
    <name evidence="1" type="ORF">JF50_10120</name>
</gene>
<dbReference type="EMBL" id="JWIC01000005">
    <property type="protein sequence ID" value="KID57536.1"/>
    <property type="molecule type" value="Genomic_DNA"/>
</dbReference>
<reference evidence="1 2" key="1">
    <citation type="submission" date="2014-12" db="EMBL/GenBank/DDBJ databases">
        <title>Draft Genome Sequence of Pseudoalteromonas luteoviolacea HI1.</title>
        <authorList>
            <person name="Asahina A.Y."/>
            <person name="Hadfield M.G."/>
        </authorList>
    </citation>
    <scope>NUCLEOTIDE SEQUENCE [LARGE SCALE GENOMIC DNA]</scope>
    <source>
        <strain evidence="1 2">HI1</strain>
    </source>
</reference>
<protein>
    <submittedName>
        <fullName evidence="1">Uncharacterized protein</fullName>
    </submittedName>
</protein>
<dbReference type="RefSeq" id="WP_039609307.1">
    <property type="nucleotide sequence ID" value="NZ_JWIC01000005.1"/>
</dbReference>
<accession>A0A0C1QA57</accession>